<protein>
    <submittedName>
        <fullName evidence="1">Uncharacterized protein</fullName>
    </submittedName>
</protein>
<organism evidence="1 2">
    <name type="scientific">Corynebacterium silvaticum</name>
    <dbReference type="NCBI Taxonomy" id="2320431"/>
    <lineage>
        <taxon>Bacteria</taxon>
        <taxon>Bacillati</taxon>
        <taxon>Actinomycetota</taxon>
        <taxon>Actinomycetes</taxon>
        <taxon>Mycobacteriales</taxon>
        <taxon>Corynebacteriaceae</taxon>
        <taxon>Corynebacterium</taxon>
    </lineage>
</organism>
<reference evidence="1 2" key="2">
    <citation type="journal article" date="2020" name="Antonie Van Leeuwenhoek">
        <title>Phylogenomic characterisation of a novel corynebacterial species pathogenic to animals.</title>
        <authorList>
            <person name="Moller J."/>
            <person name="Musella L."/>
            <person name="Melnikov V."/>
            <person name="Geissdorfer W."/>
            <person name="Burkovski A."/>
            <person name="Sangal V."/>
        </authorList>
    </citation>
    <scope>NUCLEOTIDE SEQUENCE [LARGE SCALE GENOMIC DNA]</scope>
    <source>
        <strain evidence="1 2">PO100/5</strain>
    </source>
</reference>
<proteinExistence type="predicted"/>
<keyword evidence="2" id="KW-1185">Reference proteome</keyword>
<evidence type="ECO:0000313" key="1">
    <source>
        <dbReference type="EMBL" id="WCV10703.1"/>
    </source>
</evidence>
<reference evidence="1 2" key="3">
    <citation type="journal article" date="2020" name="Int. J. Syst. Evol. Microbiol.">
        <title>Corynebacterium silvaticum sp. nov., a unique group of NTTB corynebacteria in wild boar and roe deer.</title>
        <authorList>
            <person name="Dangel A."/>
            <person name="Berger A."/>
            <person name="Rau J."/>
            <person name="Eisenberg T."/>
            <person name="Kampfer P."/>
            <person name="Margos G."/>
            <person name="Contzen M."/>
            <person name="Busse H.J."/>
            <person name="Konrad R."/>
            <person name="Peters M."/>
            <person name="Sting R."/>
            <person name="Sing A."/>
        </authorList>
    </citation>
    <scope>NUCLEOTIDE SEQUENCE [LARGE SCALE GENOMIC DNA]</scope>
    <source>
        <strain evidence="1 2">PO100/5</strain>
    </source>
</reference>
<dbReference type="EMBL" id="CP021417">
    <property type="protein sequence ID" value="WCV10703.1"/>
    <property type="molecule type" value="Genomic_DNA"/>
</dbReference>
<name>A0ACD4PYE1_9CORY</name>
<gene>
    <name evidence="1" type="ORF">CBE74_12145</name>
</gene>
<reference evidence="1 2" key="4">
    <citation type="journal article" date="2020" name="PLoS ONE">
        <title>Taxonomic classification of strain PO100/5 shows a broader geographic distribution and genetic markers of the recently described Corynebacterium silvaticum.</title>
        <authorList>
            <person name="Viana M.V.C."/>
            <person name="Profeta R."/>
            <person name="da Silva A.L."/>
            <person name="Hurtado R."/>
            <person name="Cerqueira J.C."/>
            <person name="Ribeiro B.F.S."/>
            <person name="Almeida M.O."/>
            <person name="Morais-Rodrigues F."/>
            <person name="Soares S.C."/>
            <person name="Oliveira M."/>
            <person name="Tavares L."/>
            <person name="Figueiredo H."/>
            <person name="Wattam A.R."/>
            <person name="Barh D."/>
            <person name="Ghosh P."/>
            <person name="Silva A."/>
            <person name="Azevedo V."/>
        </authorList>
    </citation>
    <scope>NUCLEOTIDE SEQUENCE [LARGE SCALE GENOMIC DNA]</scope>
    <source>
        <strain evidence="1 2">PO100/5</strain>
    </source>
</reference>
<evidence type="ECO:0000313" key="2">
    <source>
        <dbReference type="Proteomes" id="UP000195652"/>
    </source>
</evidence>
<accession>A0ACD4PYE1</accession>
<reference evidence="1 2" key="1">
    <citation type="journal article" date="2014" name="BMC Vet. Res.">
        <title>First report of Corynebacterium pseudotuberculosis from caseous lymphadenitis lesions in Black Alentejano pig (Sus scrofa domesticus).</title>
        <authorList>
            <person name="Oliveira M."/>
            <person name="Barroco C."/>
            <person name="Mottola C."/>
            <person name="Santos R."/>
            <person name="Lemsaddek A."/>
            <person name="Tavares L."/>
            <person name="Semedo-Lemsaddek T."/>
        </authorList>
    </citation>
    <scope>NUCLEOTIDE SEQUENCE [LARGE SCALE GENOMIC DNA]</scope>
    <source>
        <strain evidence="1 2">PO100/5</strain>
    </source>
</reference>
<sequence>MDDEAAIELLEEAYKGKNGLERLESTTRKLPNRTRRLIAQAAIGTDSPAEKNLIYALRGAGLQCTNNVLIGDYRWDIKVGNVLIEVWLCTPWTYGGKPYTIPNRSLESQ</sequence>
<dbReference type="Proteomes" id="UP000195652">
    <property type="component" value="Chromosome"/>
</dbReference>